<dbReference type="Gene3D" id="3.10.350.10">
    <property type="entry name" value="LysM domain"/>
    <property type="match status" value="1"/>
</dbReference>
<proteinExistence type="predicted"/>
<organism evidence="1">
    <name type="scientific">marine metagenome</name>
    <dbReference type="NCBI Taxonomy" id="408172"/>
    <lineage>
        <taxon>unclassified sequences</taxon>
        <taxon>metagenomes</taxon>
        <taxon>ecological metagenomes</taxon>
    </lineage>
</organism>
<dbReference type="InterPro" id="IPR036779">
    <property type="entry name" value="LysM_dom_sf"/>
</dbReference>
<protein>
    <recommendedName>
        <fullName evidence="2">LysM domain-containing protein</fullName>
    </recommendedName>
</protein>
<evidence type="ECO:0008006" key="2">
    <source>
        <dbReference type="Google" id="ProtNLM"/>
    </source>
</evidence>
<dbReference type="EMBL" id="UINC01000699">
    <property type="protein sequence ID" value="SUZ59786.1"/>
    <property type="molecule type" value="Genomic_DNA"/>
</dbReference>
<name>A0A381NYS1_9ZZZZ</name>
<dbReference type="AlphaFoldDB" id="A0A381NYS1"/>
<reference evidence="1" key="1">
    <citation type="submission" date="2018-05" db="EMBL/GenBank/DDBJ databases">
        <authorList>
            <person name="Lanie J.A."/>
            <person name="Ng W.-L."/>
            <person name="Kazmierczak K.M."/>
            <person name="Andrzejewski T.M."/>
            <person name="Davidsen T.M."/>
            <person name="Wayne K.J."/>
            <person name="Tettelin H."/>
            <person name="Glass J.I."/>
            <person name="Rusch D."/>
            <person name="Podicherti R."/>
            <person name="Tsui H.-C.T."/>
            <person name="Winkler M.E."/>
        </authorList>
    </citation>
    <scope>NUCLEOTIDE SEQUENCE</scope>
</reference>
<dbReference type="InterPro" id="IPR018392">
    <property type="entry name" value="LysM"/>
</dbReference>
<gene>
    <name evidence="1" type="ORF">METZ01_LOCUS12640</name>
</gene>
<evidence type="ECO:0000313" key="1">
    <source>
        <dbReference type="EMBL" id="SUZ59786.1"/>
    </source>
</evidence>
<dbReference type="CDD" id="cd00118">
    <property type="entry name" value="LysM"/>
    <property type="match status" value="1"/>
</dbReference>
<accession>A0A381NYS1</accession>
<sequence length="335" mass="38359">MSFKFHLSAVIAALFFFNSPAPAASLSASSKAVEAETLPLASFLFAQRDPMRVGWYDNSNNQELKDLRPEGTKVVGSLFVQLRPRKYEGEYQLALRVLRDGSHQFQLIREYMNGQPLNHKRYLTIPFEQLIGAIQGEALRVLFPNDRVEFGGWRHQTTYGWETPDLIAKSFTRSANSIFPQQVYKQGETFTIPWNILRADLELQPLAVHKPLFIKKDESGLRYAFYRIQPGDTLYSSVVIRFIGETKHYVRSQNASDLLVLNRLEDAHQLSAGQLIKIPLEWIRPEYLHHVPGIYRISKDLNAEAKEAEPQRGISTEIGLPQAEKLYQISIISQR</sequence>